<evidence type="ECO:0000313" key="2">
    <source>
        <dbReference type="Proteomes" id="UP001234297"/>
    </source>
</evidence>
<reference evidence="1 2" key="1">
    <citation type="journal article" date="2022" name="Hortic Res">
        <title>A haplotype resolved chromosomal level avocado genome allows analysis of novel avocado genes.</title>
        <authorList>
            <person name="Nath O."/>
            <person name="Fletcher S.J."/>
            <person name="Hayward A."/>
            <person name="Shaw L.M."/>
            <person name="Masouleh A.K."/>
            <person name="Furtado A."/>
            <person name="Henry R.J."/>
            <person name="Mitter N."/>
        </authorList>
    </citation>
    <scope>NUCLEOTIDE SEQUENCE [LARGE SCALE GENOMIC DNA]</scope>
    <source>
        <strain evidence="2">cv. Hass</strain>
    </source>
</reference>
<organism evidence="1 2">
    <name type="scientific">Persea americana</name>
    <name type="common">Avocado</name>
    <dbReference type="NCBI Taxonomy" id="3435"/>
    <lineage>
        <taxon>Eukaryota</taxon>
        <taxon>Viridiplantae</taxon>
        <taxon>Streptophyta</taxon>
        <taxon>Embryophyta</taxon>
        <taxon>Tracheophyta</taxon>
        <taxon>Spermatophyta</taxon>
        <taxon>Magnoliopsida</taxon>
        <taxon>Magnoliidae</taxon>
        <taxon>Laurales</taxon>
        <taxon>Lauraceae</taxon>
        <taxon>Persea</taxon>
    </lineage>
</organism>
<name>A0ACC2KSQ2_PERAE</name>
<proteinExistence type="predicted"/>
<sequence>MLFKLTFRENNLRFVSLRIQRNLQPTQCSGSSANIFFDEKGVASISFSSPPYPSRSSAHIFFDENGVASLSSSSPPILQDPLRASSSTKKESHLSLLLLPPILRYTEKKHHPKLPLRVRSSMKRGKHLLFDKKGENLLLCRLKSLEIAILKQNIYPHM</sequence>
<keyword evidence="2" id="KW-1185">Reference proteome</keyword>
<evidence type="ECO:0000313" key="1">
    <source>
        <dbReference type="EMBL" id="KAJ8624210.1"/>
    </source>
</evidence>
<protein>
    <submittedName>
        <fullName evidence="1">Uncharacterized protein</fullName>
    </submittedName>
</protein>
<dbReference type="Proteomes" id="UP001234297">
    <property type="component" value="Chromosome 11"/>
</dbReference>
<gene>
    <name evidence="1" type="ORF">MRB53_032740</name>
</gene>
<comment type="caution">
    <text evidence="1">The sequence shown here is derived from an EMBL/GenBank/DDBJ whole genome shotgun (WGS) entry which is preliminary data.</text>
</comment>
<accession>A0ACC2KSQ2</accession>
<dbReference type="EMBL" id="CM056819">
    <property type="protein sequence ID" value="KAJ8624210.1"/>
    <property type="molecule type" value="Genomic_DNA"/>
</dbReference>